<dbReference type="Pfam" id="PF24986">
    <property type="entry name" value="PRC_RimM"/>
    <property type="match status" value="1"/>
</dbReference>
<organism evidence="9 11">
    <name type="scientific">Devosia psychrophila</name>
    <dbReference type="NCBI Taxonomy" id="728005"/>
    <lineage>
        <taxon>Bacteria</taxon>
        <taxon>Pseudomonadati</taxon>
        <taxon>Pseudomonadota</taxon>
        <taxon>Alphaproteobacteria</taxon>
        <taxon>Hyphomicrobiales</taxon>
        <taxon>Devosiaceae</taxon>
        <taxon>Devosia</taxon>
    </lineage>
</organism>
<dbReference type="InterPro" id="IPR002676">
    <property type="entry name" value="RimM_N"/>
</dbReference>
<dbReference type="NCBIfam" id="TIGR02273">
    <property type="entry name" value="16S_RimM"/>
    <property type="match status" value="1"/>
</dbReference>
<dbReference type="Pfam" id="PF01782">
    <property type="entry name" value="RimM"/>
    <property type="match status" value="1"/>
</dbReference>
<dbReference type="InterPro" id="IPR036976">
    <property type="entry name" value="RimM_N_sf"/>
</dbReference>
<dbReference type="InterPro" id="IPR056792">
    <property type="entry name" value="PRC_RimM"/>
</dbReference>
<comment type="similarity">
    <text evidence="5">Belongs to the RimM family.</text>
</comment>
<name>A0A0F5PSI0_9HYPH</name>
<keyword evidence="10" id="KW-1185">Reference proteome</keyword>
<dbReference type="STRING" id="728005.SAMN04488059_101149"/>
<reference evidence="8 10" key="1">
    <citation type="submission" date="2015-03" db="EMBL/GenBank/DDBJ databases">
        <authorList>
            <person name="Lepp D."/>
            <person name="Hassan Y.I."/>
            <person name="Li X.-Z."/>
            <person name="Zhou T."/>
        </authorList>
    </citation>
    <scope>NUCLEOTIDE SEQUENCE [LARGE SCALE GENOMIC DNA]</scope>
    <source>
        <strain evidence="8 10">Cr7-05</strain>
    </source>
</reference>
<evidence type="ECO:0000259" key="6">
    <source>
        <dbReference type="Pfam" id="PF01782"/>
    </source>
</evidence>
<evidence type="ECO:0000313" key="9">
    <source>
        <dbReference type="EMBL" id="SFB94683.1"/>
    </source>
</evidence>
<feature type="domain" description="RimM N-terminal" evidence="6">
    <location>
        <begin position="10"/>
        <end position="88"/>
    </location>
</feature>
<dbReference type="GO" id="GO:0005737">
    <property type="term" value="C:cytoplasm"/>
    <property type="evidence" value="ECO:0007669"/>
    <property type="project" value="UniProtKB-SubCell"/>
</dbReference>
<keyword evidence="4 5" id="KW-0143">Chaperone</keyword>
<dbReference type="GO" id="GO:0042274">
    <property type="term" value="P:ribosomal small subunit biogenesis"/>
    <property type="evidence" value="ECO:0007669"/>
    <property type="project" value="UniProtKB-UniRule"/>
</dbReference>
<reference evidence="9 11" key="2">
    <citation type="submission" date="2016-10" db="EMBL/GenBank/DDBJ databases">
        <authorList>
            <person name="de Groot N.N."/>
        </authorList>
    </citation>
    <scope>NUCLEOTIDE SEQUENCE [LARGE SCALE GENOMIC DNA]</scope>
    <source>
        <strain evidence="9 11">CGMCC 1.10210</strain>
    </source>
</reference>
<dbReference type="PANTHER" id="PTHR33692">
    <property type="entry name" value="RIBOSOME MATURATION FACTOR RIMM"/>
    <property type="match status" value="1"/>
</dbReference>
<comment type="domain">
    <text evidence="5">The PRC barrel domain binds ribosomal protein uS19.</text>
</comment>
<gene>
    <name evidence="5" type="primary">rimM</name>
    <name evidence="9" type="ORF">SAMN04488059_101149</name>
    <name evidence="8" type="ORF">WH91_18200</name>
</gene>
<evidence type="ECO:0000259" key="7">
    <source>
        <dbReference type="Pfam" id="PF24986"/>
    </source>
</evidence>
<sequence>MTNNNDKILLGQIGAAHGIKGHVRVATHTQDPLAIGTYGPLDTDRPGLTVVLSKLRLHKTVVVGQINGVSDRTAAESLNGVNLFIDRNKLPQPEDEDDFYHADLIGLEARLDTGVTIGQVSALPNFGAGDLLEVRDPQSGDTYLYPFTKAVVPYVNIAEGYITIVVPLEVDEGEEEEPN</sequence>
<evidence type="ECO:0000313" key="11">
    <source>
        <dbReference type="Proteomes" id="UP000182258"/>
    </source>
</evidence>
<dbReference type="GO" id="GO:0043022">
    <property type="term" value="F:ribosome binding"/>
    <property type="evidence" value="ECO:0007669"/>
    <property type="project" value="InterPro"/>
</dbReference>
<keyword evidence="2 5" id="KW-0690">Ribosome biogenesis</keyword>
<dbReference type="PANTHER" id="PTHR33692:SF1">
    <property type="entry name" value="RIBOSOME MATURATION FACTOR RIMM"/>
    <property type="match status" value="1"/>
</dbReference>
<evidence type="ECO:0000256" key="4">
    <source>
        <dbReference type="ARBA" id="ARBA00023186"/>
    </source>
</evidence>
<protein>
    <recommendedName>
        <fullName evidence="5">Ribosome maturation factor RimM</fullName>
    </recommendedName>
</protein>
<dbReference type="Proteomes" id="UP000182258">
    <property type="component" value="Unassembled WGS sequence"/>
</dbReference>
<dbReference type="Proteomes" id="UP000033519">
    <property type="component" value="Unassembled WGS sequence"/>
</dbReference>
<accession>A0A0F5PSI0</accession>
<dbReference type="EMBL" id="LAPV01000159">
    <property type="protein sequence ID" value="KKC31642.1"/>
    <property type="molecule type" value="Genomic_DNA"/>
</dbReference>
<evidence type="ECO:0000313" key="8">
    <source>
        <dbReference type="EMBL" id="KKC31642.1"/>
    </source>
</evidence>
<evidence type="ECO:0000313" key="10">
    <source>
        <dbReference type="Proteomes" id="UP000033519"/>
    </source>
</evidence>
<evidence type="ECO:0000256" key="5">
    <source>
        <dbReference type="HAMAP-Rule" id="MF_00014"/>
    </source>
</evidence>
<dbReference type="OrthoDB" id="9788191at2"/>
<dbReference type="InterPro" id="IPR011961">
    <property type="entry name" value="RimM"/>
</dbReference>
<comment type="subunit">
    <text evidence="5">Binds ribosomal protein uS19.</text>
</comment>
<comment type="function">
    <text evidence="5">An accessory protein needed during the final step in the assembly of 30S ribosomal subunit, possibly for assembly of the head region. Essential for efficient processing of 16S rRNA. May be needed both before and after RbfA during the maturation of 16S rRNA. It has affinity for free ribosomal 30S subunits but not for 70S ribosomes.</text>
</comment>
<dbReference type="InterPro" id="IPR009000">
    <property type="entry name" value="Transl_B-barrel_sf"/>
</dbReference>
<proteinExistence type="inferred from homology"/>
<dbReference type="HAMAP" id="MF_00014">
    <property type="entry name" value="Ribosome_mat_RimM"/>
    <property type="match status" value="1"/>
</dbReference>
<dbReference type="PATRIC" id="fig|728005.3.peg.1874"/>
<evidence type="ECO:0000256" key="2">
    <source>
        <dbReference type="ARBA" id="ARBA00022517"/>
    </source>
</evidence>
<evidence type="ECO:0000256" key="1">
    <source>
        <dbReference type="ARBA" id="ARBA00022490"/>
    </source>
</evidence>
<feature type="domain" description="Ribosome maturation factor RimM PRC barrel" evidence="7">
    <location>
        <begin position="102"/>
        <end position="169"/>
    </location>
</feature>
<dbReference type="SUPFAM" id="SSF50447">
    <property type="entry name" value="Translation proteins"/>
    <property type="match status" value="1"/>
</dbReference>
<dbReference type="Gene3D" id="2.30.30.240">
    <property type="entry name" value="PRC-barrel domain"/>
    <property type="match status" value="1"/>
</dbReference>
<evidence type="ECO:0000256" key="3">
    <source>
        <dbReference type="ARBA" id="ARBA00022552"/>
    </source>
</evidence>
<dbReference type="AlphaFoldDB" id="A0A0F5PSI0"/>
<dbReference type="SUPFAM" id="SSF50346">
    <property type="entry name" value="PRC-barrel domain"/>
    <property type="match status" value="1"/>
</dbReference>
<comment type="subcellular location">
    <subcellularLocation>
        <location evidence="5">Cytoplasm</location>
    </subcellularLocation>
</comment>
<dbReference type="EMBL" id="FOMB01000001">
    <property type="protein sequence ID" value="SFB94683.1"/>
    <property type="molecule type" value="Genomic_DNA"/>
</dbReference>
<keyword evidence="1 5" id="KW-0963">Cytoplasm</keyword>
<dbReference type="InterPro" id="IPR011033">
    <property type="entry name" value="PRC_barrel-like_sf"/>
</dbReference>
<keyword evidence="3 5" id="KW-0698">rRNA processing</keyword>
<dbReference type="RefSeq" id="WP_046172418.1">
    <property type="nucleotide sequence ID" value="NZ_FOMB01000001.1"/>
</dbReference>
<dbReference type="Gene3D" id="2.40.30.60">
    <property type="entry name" value="RimM"/>
    <property type="match status" value="1"/>
</dbReference>
<dbReference type="GO" id="GO:0005840">
    <property type="term" value="C:ribosome"/>
    <property type="evidence" value="ECO:0007669"/>
    <property type="project" value="InterPro"/>
</dbReference>
<dbReference type="GO" id="GO:0006364">
    <property type="term" value="P:rRNA processing"/>
    <property type="evidence" value="ECO:0007669"/>
    <property type="project" value="UniProtKB-UniRule"/>
</dbReference>